<dbReference type="PANTHER" id="PTHR18866:SF126">
    <property type="entry name" value="BIOTIN CARBOXYLASE"/>
    <property type="match status" value="1"/>
</dbReference>
<evidence type="ECO:0000259" key="10">
    <source>
        <dbReference type="PROSITE" id="PS50979"/>
    </source>
</evidence>
<proteinExistence type="predicted"/>
<dbReference type="Pfam" id="PF02786">
    <property type="entry name" value="CPSase_L_D2"/>
    <property type="match status" value="1"/>
</dbReference>
<evidence type="ECO:0000259" key="9">
    <source>
        <dbReference type="PROSITE" id="PS50975"/>
    </source>
</evidence>
<dbReference type="Pfam" id="PF00364">
    <property type="entry name" value="Biotin_lipoyl"/>
    <property type="match status" value="1"/>
</dbReference>
<keyword evidence="2" id="KW-0436">Ligase</keyword>
<organism evidence="11 12">
    <name type="scientific">Actinomadura verrucosospora</name>
    <dbReference type="NCBI Taxonomy" id="46165"/>
    <lineage>
        <taxon>Bacteria</taxon>
        <taxon>Bacillati</taxon>
        <taxon>Actinomycetota</taxon>
        <taxon>Actinomycetes</taxon>
        <taxon>Streptosporangiales</taxon>
        <taxon>Thermomonosporaceae</taxon>
        <taxon>Actinomadura</taxon>
    </lineage>
</organism>
<dbReference type="Pfam" id="PF00289">
    <property type="entry name" value="Biotin_carb_N"/>
    <property type="match status" value="1"/>
</dbReference>
<evidence type="ECO:0000256" key="7">
    <source>
        <dbReference type="PROSITE-ProRule" id="PRU00409"/>
    </source>
</evidence>
<dbReference type="SUPFAM" id="SSF51230">
    <property type="entry name" value="Single hybrid motif"/>
    <property type="match status" value="1"/>
</dbReference>
<dbReference type="PANTHER" id="PTHR18866">
    <property type="entry name" value="CARBOXYLASE:PYRUVATE/ACETYL-COA/PROPIONYL-COA CARBOXYLASE"/>
    <property type="match status" value="1"/>
</dbReference>
<feature type="domain" description="ATP-grasp" evidence="9">
    <location>
        <begin position="116"/>
        <end position="304"/>
    </location>
</feature>
<dbReference type="FunFam" id="2.40.50.100:FF:000003">
    <property type="entry name" value="Acetyl-CoA carboxylase biotin carboxyl carrier protein"/>
    <property type="match status" value="1"/>
</dbReference>
<keyword evidence="12" id="KW-1185">Reference proteome</keyword>
<dbReference type="SUPFAM" id="SSF51246">
    <property type="entry name" value="Rudiment single hybrid motif"/>
    <property type="match status" value="1"/>
</dbReference>
<dbReference type="EMBL" id="CP053892">
    <property type="protein sequence ID" value="QKG18373.1"/>
    <property type="molecule type" value="Genomic_DNA"/>
</dbReference>
<dbReference type="AlphaFoldDB" id="A0A7D3VNV0"/>
<sequence>MLVANRGEIARRVFRACRDLGIGTVAVHSDPDAGAPYVREADAAVRLPGASPAETYLAAAKVVDAARRAGADAVHPGYGFLSENAAFAQAVLDAGLTWIGPPPAAIAAMGSKIEAKKLMAAAGVPVLPELDPAQVTAADLPLLVKASAGGGGRGMRIVRVLDELADAVAGARREAESAFGDPTVFCEPLLENARHIEVQIIADAHGTVVALGERECSIQRRHQKIIEEAPSPAVGDDLRDALCEAAENAARAIEYVGAGTVEFMLAQDGRFYFLEVNTRLQVEHPVTECVYGVDLVRMQIECAEGVPLPDDDVEPRGHAIEVRLYAEDPAHDWRPASGTLHTFEVPGADAEFAVPPSFGLRLDSGVESGSEVGVHYDPMLAKVIAWGPTRAAAARRLAAALRGARVHGLTTNRDLLVRILEEPAFLAGDTDTGYLDRIGLDVLAAPLADAEAAELSALAAALAAAAGARASAGVLGGLPSGWRNVRSQPQRRSFDGPHGRIDVDYRLGRDGLASDLCPGTALVSAVPDRVVLDRDGLRETFTVATAGDGVFVDSRLGPVALRAVPRFTDPSAQIAPGSLLAPMPGTVVRVETEPGAAVAEGQTLVVLEAMKMEHRIAAPAAGTVAELNVEAGRQVESGAVLAVISVEGTPE</sequence>
<dbReference type="InterPro" id="IPR005479">
    <property type="entry name" value="CPAse_ATP-bd"/>
</dbReference>
<dbReference type="InterPro" id="IPR048429">
    <property type="entry name" value="MCC_alpha_BT"/>
</dbReference>
<evidence type="ECO:0000256" key="4">
    <source>
        <dbReference type="ARBA" id="ARBA00022840"/>
    </source>
</evidence>
<evidence type="ECO:0000256" key="6">
    <source>
        <dbReference type="ARBA" id="ARBA00048501"/>
    </source>
</evidence>
<dbReference type="InterPro" id="IPR011761">
    <property type="entry name" value="ATP-grasp"/>
</dbReference>
<dbReference type="InterPro" id="IPR016185">
    <property type="entry name" value="PreATP-grasp_dom_sf"/>
</dbReference>
<dbReference type="FunFam" id="3.40.50.20:FF:000010">
    <property type="entry name" value="Propionyl-CoA carboxylase subunit alpha"/>
    <property type="match status" value="1"/>
</dbReference>
<dbReference type="PROSITE" id="PS50979">
    <property type="entry name" value="BC"/>
    <property type="match status" value="1"/>
</dbReference>
<dbReference type="PROSITE" id="PS00867">
    <property type="entry name" value="CPSASE_2"/>
    <property type="match status" value="1"/>
</dbReference>
<feature type="domain" description="Lipoyl-binding" evidence="8">
    <location>
        <begin position="564"/>
        <end position="645"/>
    </location>
</feature>
<evidence type="ECO:0000259" key="8">
    <source>
        <dbReference type="PROSITE" id="PS50968"/>
    </source>
</evidence>
<dbReference type="InterPro" id="IPR011054">
    <property type="entry name" value="Rudment_hybrid_motif"/>
</dbReference>
<dbReference type="GO" id="GO:0004075">
    <property type="term" value="F:biotin carboxylase activity"/>
    <property type="evidence" value="ECO:0007669"/>
    <property type="project" value="UniProtKB-EC"/>
</dbReference>
<evidence type="ECO:0000313" key="12">
    <source>
        <dbReference type="Proteomes" id="UP000501240"/>
    </source>
</evidence>
<dbReference type="InterPro" id="IPR001882">
    <property type="entry name" value="Biotin_BS"/>
</dbReference>
<evidence type="ECO:0000256" key="3">
    <source>
        <dbReference type="ARBA" id="ARBA00022741"/>
    </source>
</evidence>
<dbReference type="InterPro" id="IPR005481">
    <property type="entry name" value="BC-like_N"/>
</dbReference>
<protein>
    <submittedName>
        <fullName evidence="11">Acetyl/propionyl-CoA carboxylase, alpha subunit</fullName>
    </submittedName>
</protein>
<dbReference type="InterPro" id="IPR011764">
    <property type="entry name" value="Biotin_carboxylation_dom"/>
</dbReference>
<dbReference type="GO" id="GO:0005524">
    <property type="term" value="F:ATP binding"/>
    <property type="evidence" value="ECO:0007669"/>
    <property type="project" value="UniProtKB-UniRule"/>
</dbReference>
<comment type="catalytic activity">
    <reaction evidence="6">
        <text>N(6)-biotinyl-L-lysyl-[protein] + hydrogencarbonate + ATP = N(6)-carboxybiotinyl-L-lysyl-[protein] + ADP + phosphate + H(+)</text>
        <dbReference type="Rhea" id="RHEA:13501"/>
        <dbReference type="Rhea" id="RHEA-COMP:10505"/>
        <dbReference type="Rhea" id="RHEA-COMP:10506"/>
        <dbReference type="ChEBI" id="CHEBI:15378"/>
        <dbReference type="ChEBI" id="CHEBI:17544"/>
        <dbReference type="ChEBI" id="CHEBI:30616"/>
        <dbReference type="ChEBI" id="CHEBI:43474"/>
        <dbReference type="ChEBI" id="CHEBI:83144"/>
        <dbReference type="ChEBI" id="CHEBI:83145"/>
        <dbReference type="ChEBI" id="CHEBI:456216"/>
        <dbReference type="EC" id="6.3.4.14"/>
    </reaction>
    <physiologicalReaction direction="left-to-right" evidence="6">
        <dbReference type="Rhea" id="RHEA:13502"/>
    </physiologicalReaction>
</comment>
<name>A0A7D3VNV0_ACTVE</name>
<dbReference type="PROSITE" id="PS00188">
    <property type="entry name" value="BIOTIN"/>
    <property type="match status" value="1"/>
</dbReference>
<evidence type="ECO:0000256" key="5">
    <source>
        <dbReference type="ARBA" id="ARBA00023267"/>
    </source>
</evidence>
<dbReference type="PROSITE" id="PS50968">
    <property type="entry name" value="BIOTINYL_LIPOYL"/>
    <property type="match status" value="1"/>
</dbReference>
<dbReference type="GO" id="GO:0046872">
    <property type="term" value="F:metal ion binding"/>
    <property type="evidence" value="ECO:0007669"/>
    <property type="project" value="InterPro"/>
</dbReference>
<keyword evidence="5" id="KW-0092">Biotin</keyword>
<dbReference type="CDD" id="cd06850">
    <property type="entry name" value="biotinyl_domain"/>
    <property type="match status" value="1"/>
</dbReference>
<comment type="cofactor">
    <cofactor evidence="1">
        <name>biotin</name>
        <dbReference type="ChEBI" id="CHEBI:57586"/>
    </cofactor>
</comment>
<dbReference type="SMART" id="SM00878">
    <property type="entry name" value="Biotin_carb_C"/>
    <property type="match status" value="1"/>
</dbReference>
<gene>
    <name evidence="11" type="ORF">ACTIVE_0007</name>
</gene>
<dbReference type="SUPFAM" id="SSF56059">
    <property type="entry name" value="Glutathione synthetase ATP-binding domain-like"/>
    <property type="match status" value="1"/>
</dbReference>
<dbReference type="Pfam" id="PF02785">
    <property type="entry name" value="Biotin_carb_C"/>
    <property type="match status" value="1"/>
</dbReference>
<evidence type="ECO:0000256" key="1">
    <source>
        <dbReference type="ARBA" id="ARBA00001953"/>
    </source>
</evidence>
<dbReference type="Pfam" id="PF21139">
    <property type="entry name" value="BT_MCC_alpha"/>
    <property type="match status" value="1"/>
</dbReference>
<dbReference type="Gene3D" id="3.30.470.20">
    <property type="entry name" value="ATP-grasp fold, B domain"/>
    <property type="match status" value="1"/>
</dbReference>
<keyword evidence="3 7" id="KW-0547">Nucleotide-binding</keyword>
<dbReference type="InterPro" id="IPR050856">
    <property type="entry name" value="Biotin_carboxylase_complex"/>
</dbReference>
<evidence type="ECO:0000256" key="2">
    <source>
        <dbReference type="ARBA" id="ARBA00022598"/>
    </source>
</evidence>
<reference evidence="11 12" key="1">
    <citation type="submission" date="2020-05" db="EMBL/GenBank/DDBJ databases">
        <title>Actinomadura verrucosospora NRRL-B18236 (PFL_A860) Genome sequencing and assembly.</title>
        <authorList>
            <person name="Samborskyy M."/>
        </authorList>
    </citation>
    <scope>NUCLEOTIDE SEQUENCE [LARGE SCALE GENOMIC DNA]</scope>
    <source>
        <strain evidence="11 12">NRRL:B18236</strain>
    </source>
</reference>
<dbReference type="InterPro" id="IPR000089">
    <property type="entry name" value="Biotin_lipoyl"/>
</dbReference>
<dbReference type="Gene3D" id="2.40.50.100">
    <property type="match status" value="1"/>
</dbReference>
<dbReference type="SUPFAM" id="SSF52440">
    <property type="entry name" value="PreATP-grasp domain"/>
    <property type="match status" value="1"/>
</dbReference>
<dbReference type="Proteomes" id="UP000501240">
    <property type="component" value="Chromosome"/>
</dbReference>
<dbReference type="InterPro" id="IPR011053">
    <property type="entry name" value="Single_hybrid_motif"/>
</dbReference>
<evidence type="ECO:0000313" key="11">
    <source>
        <dbReference type="EMBL" id="QKG18373.1"/>
    </source>
</evidence>
<accession>A0A7D3VNV0</accession>
<feature type="domain" description="Biotin carboxylation" evidence="10">
    <location>
        <begin position="1"/>
        <end position="440"/>
    </location>
</feature>
<dbReference type="InterPro" id="IPR005482">
    <property type="entry name" value="Biotin_COase_C"/>
</dbReference>
<dbReference type="PROSITE" id="PS50975">
    <property type="entry name" value="ATP_GRASP"/>
    <property type="match status" value="1"/>
</dbReference>
<keyword evidence="4 7" id="KW-0067">ATP-binding</keyword>